<dbReference type="GO" id="GO:0003677">
    <property type="term" value="F:DNA binding"/>
    <property type="evidence" value="ECO:0007669"/>
    <property type="project" value="InterPro"/>
</dbReference>
<dbReference type="CDD" id="cd13230">
    <property type="entry name" value="PH1_SSRP1-like"/>
    <property type="match status" value="1"/>
</dbReference>
<evidence type="ECO:0000256" key="1">
    <source>
        <dbReference type="ARBA" id="ARBA00010060"/>
    </source>
</evidence>
<organism evidence="13 14">
    <name type="scientific">Filobasidium floriforme</name>
    <dbReference type="NCBI Taxonomy" id="5210"/>
    <lineage>
        <taxon>Eukaryota</taxon>
        <taxon>Fungi</taxon>
        <taxon>Dikarya</taxon>
        <taxon>Basidiomycota</taxon>
        <taxon>Agaricomycotina</taxon>
        <taxon>Tremellomycetes</taxon>
        <taxon>Filobasidiales</taxon>
        <taxon>Filobasidiaceae</taxon>
        <taxon>Filobasidium</taxon>
    </lineage>
</organism>
<comment type="similarity">
    <text evidence="1 10">Belongs to the SSRP1 family.</text>
</comment>
<evidence type="ECO:0000256" key="10">
    <source>
        <dbReference type="RuleBase" id="RU364013"/>
    </source>
</evidence>
<evidence type="ECO:0000256" key="7">
    <source>
        <dbReference type="ARBA" id="ARBA00023204"/>
    </source>
</evidence>
<feature type="compositionally biased region" description="Basic and acidic residues" evidence="11">
    <location>
        <begin position="594"/>
        <end position="612"/>
    </location>
</feature>
<reference evidence="13" key="1">
    <citation type="submission" date="2020-04" db="EMBL/GenBank/DDBJ databases">
        <title>Analysis of mating type loci in Filobasidium floriforme.</title>
        <authorList>
            <person name="Nowrousian M."/>
        </authorList>
    </citation>
    <scope>NUCLEOTIDE SEQUENCE</scope>
    <source>
        <strain evidence="13">CBS 6242</strain>
    </source>
</reference>
<dbReference type="CDD" id="cd13231">
    <property type="entry name" value="PH2_SSRP1-like"/>
    <property type="match status" value="1"/>
</dbReference>
<dbReference type="InterPro" id="IPR050454">
    <property type="entry name" value="RTT106/SSRP1_HistChap/FACT"/>
</dbReference>
<dbReference type="GO" id="GO:0035101">
    <property type="term" value="C:FACT complex"/>
    <property type="evidence" value="ECO:0007669"/>
    <property type="project" value="TreeGrafter"/>
</dbReference>
<dbReference type="PRINTS" id="PR00887">
    <property type="entry name" value="SSRCOGNITION"/>
</dbReference>
<dbReference type="InterPro" id="IPR035417">
    <property type="entry name" value="SSRP1/POB3_N"/>
</dbReference>
<dbReference type="Gene3D" id="2.30.29.30">
    <property type="entry name" value="Pleckstrin-homology domain (PH domain)/Phosphotyrosine-binding domain (PTB)"/>
    <property type="match status" value="2"/>
</dbReference>
<dbReference type="InterPro" id="IPR024954">
    <property type="entry name" value="SSRP1_DD"/>
</dbReference>
<dbReference type="OrthoDB" id="498543at2759"/>
<evidence type="ECO:0000256" key="2">
    <source>
        <dbReference type="ARBA" id="ARBA00022454"/>
    </source>
</evidence>
<dbReference type="GO" id="GO:0042393">
    <property type="term" value="F:histone binding"/>
    <property type="evidence" value="ECO:0007669"/>
    <property type="project" value="TreeGrafter"/>
</dbReference>
<comment type="function">
    <text evidence="9 10">Component of the FACT complex, a general chromatin factor that acts to reorganize nucleosomes. The FACT complex is involved in multiple processes that require DNA as a template such as mRNA elongation, DNA replication and DNA repair. During transcription elongation the FACT complex acts as a histone chaperone that both destabilizes and restores nucleosomal structure. It facilitates the passage of RNA polymerase II and transcription by promoting the dissociation of one histone H2A-H2B dimer from the nucleosome, then subsequently promotes the reestablishment of the nucleosome following the passage of RNA polymerase II.</text>
</comment>
<keyword evidence="14" id="KW-1185">Reference proteome</keyword>
<comment type="subcellular location">
    <subcellularLocation>
        <location evidence="10">Nucleus</location>
    </subcellularLocation>
    <subcellularLocation>
        <location evidence="10">Chromosome</location>
    </subcellularLocation>
</comment>
<evidence type="ECO:0000256" key="5">
    <source>
        <dbReference type="ARBA" id="ARBA00023015"/>
    </source>
</evidence>
<keyword evidence="5 10" id="KW-0805">Transcription regulation</keyword>
<protein>
    <recommendedName>
        <fullName evidence="10">FACT complex subunit POB3</fullName>
    </recommendedName>
</protein>
<dbReference type="EMBL" id="JABELV010000094">
    <property type="protein sequence ID" value="KAG7531317.1"/>
    <property type="molecule type" value="Genomic_DNA"/>
</dbReference>
<dbReference type="InterPro" id="IPR000969">
    <property type="entry name" value="SSRP1/POB3"/>
</dbReference>
<keyword evidence="3 10" id="KW-0235">DNA replication</keyword>
<dbReference type="Proteomes" id="UP000812966">
    <property type="component" value="Unassembled WGS sequence"/>
</dbReference>
<gene>
    <name evidence="13" type="ORF">FFLO_04438</name>
</gene>
<comment type="caution">
    <text evidence="13">The sequence shown here is derived from an EMBL/GenBank/DDBJ whole genome shotgun (WGS) entry which is preliminary data.</text>
</comment>
<feature type="compositionally biased region" description="Acidic residues" evidence="11">
    <location>
        <begin position="613"/>
        <end position="626"/>
    </location>
</feature>
<dbReference type="SMART" id="SM01287">
    <property type="entry name" value="Rtt106"/>
    <property type="match status" value="1"/>
</dbReference>
<feature type="region of interest" description="Disordered" evidence="11">
    <location>
        <begin position="488"/>
        <end position="638"/>
    </location>
</feature>
<evidence type="ECO:0000256" key="8">
    <source>
        <dbReference type="ARBA" id="ARBA00023242"/>
    </source>
</evidence>
<dbReference type="InterPro" id="IPR048993">
    <property type="entry name" value="SSRP1-like_PH1"/>
</dbReference>
<dbReference type="Pfam" id="PF17292">
    <property type="entry name" value="POB3_N"/>
    <property type="match status" value="1"/>
</dbReference>
<dbReference type="GO" id="GO:0006281">
    <property type="term" value="P:DNA repair"/>
    <property type="evidence" value="ECO:0007669"/>
    <property type="project" value="UniProtKB-KW"/>
</dbReference>
<keyword evidence="4 10" id="KW-0227">DNA damage</keyword>
<dbReference type="Gene3D" id="2.30.29.150">
    <property type="match status" value="1"/>
</dbReference>
<feature type="domain" description="Histone chaperone RTT106/FACT complex subunit SPT16-like middle" evidence="12">
    <location>
        <begin position="390"/>
        <end position="480"/>
    </location>
</feature>
<dbReference type="PANTHER" id="PTHR45849">
    <property type="entry name" value="FACT COMPLEX SUBUNIT SSRP1"/>
    <property type="match status" value="1"/>
</dbReference>
<feature type="compositionally biased region" description="Acidic residues" evidence="11">
    <location>
        <begin position="520"/>
        <end position="562"/>
    </location>
</feature>
<dbReference type="FunFam" id="2.30.29.150:FF:000001">
    <property type="entry name" value="Fact complex subunit ssrp1"/>
    <property type="match status" value="1"/>
</dbReference>
<keyword evidence="8 10" id="KW-0539">Nucleus</keyword>
<evidence type="ECO:0000313" key="14">
    <source>
        <dbReference type="Proteomes" id="UP000812966"/>
    </source>
</evidence>
<dbReference type="InterPro" id="IPR013719">
    <property type="entry name" value="RTT106/SPT16-like_middle_dom"/>
</dbReference>
<dbReference type="Gene3D" id="2.30.29.220">
    <property type="entry name" value="Structure-specific recognition protein (SSRP1)"/>
    <property type="match status" value="1"/>
</dbReference>
<keyword evidence="2 10" id="KW-0158">Chromosome</keyword>
<dbReference type="Pfam" id="PF03531">
    <property type="entry name" value="SSrecog"/>
    <property type="match status" value="1"/>
</dbReference>
<dbReference type="GO" id="GO:0006260">
    <property type="term" value="P:DNA replication"/>
    <property type="evidence" value="ECO:0007669"/>
    <property type="project" value="UniProtKB-KW"/>
</dbReference>
<evidence type="ECO:0000256" key="3">
    <source>
        <dbReference type="ARBA" id="ARBA00022705"/>
    </source>
</evidence>
<feature type="compositionally biased region" description="Acidic residues" evidence="11">
    <location>
        <begin position="207"/>
        <end position="223"/>
    </location>
</feature>
<proteinExistence type="inferred from homology"/>
<evidence type="ECO:0000313" key="13">
    <source>
        <dbReference type="EMBL" id="KAG7531317.1"/>
    </source>
</evidence>
<accession>A0A8K0NPV0</accession>
<feature type="compositionally biased region" description="Acidic residues" evidence="11">
    <location>
        <begin position="495"/>
        <end position="504"/>
    </location>
</feature>
<dbReference type="Pfam" id="PF08512">
    <property type="entry name" value="Rttp106-like_middle"/>
    <property type="match status" value="1"/>
</dbReference>
<feature type="region of interest" description="Disordered" evidence="11">
    <location>
        <begin position="193"/>
        <end position="223"/>
    </location>
</feature>
<sequence>MSSGKKLLDMHDVYHQGSRTSGQLRILDTGLGWKCTDEREPVVTFAGREIKAAQWQRVARGYELRITLVDPKDPRKEGTRHRFDNLKGADFDIAKKAIHGVTNGEIELEHKDVSVKGWNWGKMDVRANDLAFLVQQRVSFEIPLTSISNSNMAGKNEVALDFNPPPVVPTPPGVKPERPADELVEMRFYIPQRGSGKKSRAGSQASGDEEDEEVDPDDAALDSDGNEISAAELFHKTIMDQAELGEQAGDAIASFVDVSVVTPRGRYEIEMHEEHLRLHGKTYDYKVLYKHIHRQFLLPRADQMYQQLIVGLDPPLRQGQTKYPWLIMQWDVSEEIDVELNIEDEKIEKDYPGMAKSYSAPTYEITSVLFKRLAKKPITGPGDFRSSADLGCIKCNVKAMQGELHFLDKSMLFVAKTPILVDYNRITKANISRVAGVLRSFDITVKLSTELEHTFTSVNKDEYKHVKEYLTSKKVRVHEIGEDTSRRALEALDLGSEEELDDSDEDRRGKTKSQGRREGDEDEDSEDDGDFDDESAPSSPEDTDNDSDDDGGAESDVTDDMVEAAKKKKAAGGKKKAVAAPVAAPTNGSSKAAATKEKGKADKDKAKSKETIEDSDDDAMDVDGGSDGEPAQKKQKTA</sequence>
<evidence type="ECO:0000256" key="9">
    <source>
        <dbReference type="ARBA" id="ARBA00025370"/>
    </source>
</evidence>
<dbReference type="AlphaFoldDB" id="A0A8K0NPV0"/>
<name>A0A8K0NPV0_9TREE</name>
<evidence type="ECO:0000256" key="4">
    <source>
        <dbReference type="ARBA" id="ARBA00022763"/>
    </source>
</evidence>
<dbReference type="InterPro" id="IPR011993">
    <property type="entry name" value="PH-like_dom_sf"/>
</dbReference>
<keyword evidence="6 10" id="KW-0804">Transcription</keyword>
<dbReference type="SUPFAM" id="SSF50729">
    <property type="entry name" value="PH domain-like"/>
    <property type="match status" value="1"/>
</dbReference>
<evidence type="ECO:0000259" key="12">
    <source>
        <dbReference type="SMART" id="SM01287"/>
    </source>
</evidence>
<dbReference type="Pfam" id="PF21103">
    <property type="entry name" value="PH1_SSRP1-like"/>
    <property type="match status" value="1"/>
</dbReference>
<evidence type="ECO:0000256" key="6">
    <source>
        <dbReference type="ARBA" id="ARBA00023163"/>
    </source>
</evidence>
<evidence type="ECO:0000256" key="11">
    <source>
        <dbReference type="SAM" id="MobiDB-lite"/>
    </source>
</evidence>
<feature type="compositionally biased region" description="Basic residues" evidence="11">
    <location>
        <begin position="566"/>
        <end position="577"/>
    </location>
</feature>
<keyword evidence="7 10" id="KW-0234">DNA repair</keyword>
<feature type="compositionally biased region" description="Low complexity" evidence="11">
    <location>
        <begin position="578"/>
        <end position="593"/>
    </location>
</feature>
<dbReference type="GO" id="GO:0031491">
    <property type="term" value="F:nucleosome binding"/>
    <property type="evidence" value="ECO:0007669"/>
    <property type="project" value="TreeGrafter"/>
</dbReference>
<dbReference type="PANTHER" id="PTHR45849:SF1">
    <property type="entry name" value="FACT COMPLEX SUBUNIT SSRP1"/>
    <property type="match status" value="1"/>
</dbReference>
<dbReference type="InterPro" id="IPR038167">
    <property type="entry name" value="SSRP1_sf"/>
</dbReference>